<evidence type="ECO:0000313" key="2">
    <source>
        <dbReference type="EMBL" id="GGK38804.1"/>
    </source>
</evidence>
<dbReference type="Proteomes" id="UP000600449">
    <property type="component" value="Unassembled WGS sequence"/>
</dbReference>
<keyword evidence="1" id="KW-1133">Transmembrane helix</keyword>
<keyword evidence="1" id="KW-0472">Membrane</keyword>
<feature type="transmembrane region" description="Helical" evidence="1">
    <location>
        <begin position="240"/>
        <end position="261"/>
    </location>
</feature>
<dbReference type="AlphaFoldDB" id="A0A917QAG7"/>
<proteinExistence type="predicted"/>
<evidence type="ECO:0000313" key="3">
    <source>
        <dbReference type="Proteomes" id="UP000600449"/>
    </source>
</evidence>
<name>A0A917QAG7_9HYPH</name>
<organism evidence="2 3">
    <name type="scientific">Salinarimonas ramus</name>
    <dbReference type="NCBI Taxonomy" id="690164"/>
    <lineage>
        <taxon>Bacteria</taxon>
        <taxon>Pseudomonadati</taxon>
        <taxon>Pseudomonadota</taxon>
        <taxon>Alphaproteobacteria</taxon>
        <taxon>Hyphomicrobiales</taxon>
        <taxon>Salinarimonadaceae</taxon>
        <taxon>Salinarimonas</taxon>
    </lineage>
</organism>
<keyword evidence="3" id="KW-1185">Reference proteome</keyword>
<dbReference type="RefSeq" id="WP_188913789.1">
    <property type="nucleotide sequence ID" value="NZ_BMMF01000007.1"/>
</dbReference>
<dbReference type="EMBL" id="BMMF01000007">
    <property type="protein sequence ID" value="GGK38804.1"/>
    <property type="molecule type" value="Genomic_DNA"/>
</dbReference>
<dbReference type="InterPro" id="IPR019088">
    <property type="entry name" value="CHP02186-rel_TM"/>
</dbReference>
<keyword evidence="1" id="KW-0812">Transmembrane</keyword>
<comment type="caution">
    <text evidence="2">The sequence shown here is derived from an EMBL/GenBank/DDBJ whole genome shotgun (WGS) entry which is preliminary data.</text>
</comment>
<gene>
    <name evidence="2" type="ORF">GCM10011322_27350</name>
</gene>
<accession>A0A917QAG7</accession>
<sequence>MIRSLALLPALLPALLLVLASAVLGTGARAESLVTSLSSHQVAITSNYTGSQVVLFGAVRRDAQTISRTGPYQAAVIVRGPMQTVTVRLREERGFLWINGEQQKFANVPAFYAALTSAPLDEIAAPALRDRLAVGLDGLGRDIGDTVARGGREATFREALVRLKRRLGLYVESDRGVTFMTPEIFRSAIVLPADSPPGNYEVEVMLFADGSLLAVDRTNFELVKIGFEQRITALAENQSLVYGLGTAGTAIFLGWLASVVFRRD</sequence>
<dbReference type="Pfam" id="PF09608">
    <property type="entry name" value="Alph_Pro_TM"/>
    <property type="match status" value="1"/>
</dbReference>
<reference evidence="2 3" key="1">
    <citation type="journal article" date="2014" name="Int. J. Syst. Evol. Microbiol.">
        <title>Complete genome sequence of Corynebacterium casei LMG S-19264T (=DSM 44701T), isolated from a smear-ripened cheese.</title>
        <authorList>
            <consortium name="US DOE Joint Genome Institute (JGI-PGF)"/>
            <person name="Walter F."/>
            <person name="Albersmeier A."/>
            <person name="Kalinowski J."/>
            <person name="Ruckert C."/>
        </authorList>
    </citation>
    <scope>NUCLEOTIDE SEQUENCE [LARGE SCALE GENOMIC DNA]</scope>
    <source>
        <strain evidence="2 3">CGMCC 1.9161</strain>
    </source>
</reference>
<protein>
    <submittedName>
        <fullName evidence="2">Membrane protein</fullName>
    </submittedName>
</protein>
<evidence type="ECO:0000256" key="1">
    <source>
        <dbReference type="SAM" id="Phobius"/>
    </source>
</evidence>